<reference evidence="2 3" key="1">
    <citation type="submission" date="2016-09" db="EMBL/GenBank/DDBJ databases">
        <title>Alteromonas lipolytica, a new species isolated from sea water.</title>
        <authorList>
            <person name="Wu Y.-H."/>
            <person name="Cheng H."/>
            <person name="Xu X.-W."/>
        </authorList>
    </citation>
    <scope>NUCLEOTIDE SEQUENCE [LARGE SCALE GENOMIC DNA]</scope>
    <source>
        <strain evidence="2 3">JW12</strain>
    </source>
</reference>
<keyword evidence="2" id="KW-0645">Protease</keyword>
<keyword evidence="3" id="KW-1185">Reference proteome</keyword>
<keyword evidence="2" id="KW-0378">Hydrolase</keyword>
<organism evidence="2 3">
    <name type="scientific">Alteromonas lipolytica</name>
    <dbReference type="NCBI Taxonomy" id="1856405"/>
    <lineage>
        <taxon>Bacteria</taxon>
        <taxon>Pseudomonadati</taxon>
        <taxon>Pseudomonadota</taxon>
        <taxon>Gammaproteobacteria</taxon>
        <taxon>Alteromonadales</taxon>
        <taxon>Alteromonadaceae</taxon>
        <taxon>Alteromonas/Salinimonas group</taxon>
        <taxon>Alteromonas</taxon>
    </lineage>
</organism>
<dbReference type="GO" id="GO:0006508">
    <property type="term" value="P:proteolysis"/>
    <property type="evidence" value="ECO:0007669"/>
    <property type="project" value="InterPro"/>
</dbReference>
<dbReference type="InterPro" id="IPR003709">
    <property type="entry name" value="VanY-like_core_dom"/>
</dbReference>
<dbReference type="SUPFAM" id="SSF55166">
    <property type="entry name" value="Hedgehog/DD-peptidase"/>
    <property type="match status" value="1"/>
</dbReference>
<name>A0A1E8FK60_9ALTE</name>
<dbReference type="OrthoDB" id="9792074at2"/>
<dbReference type="STRING" id="1856405.BFC17_00150"/>
<gene>
    <name evidence="2" type="ORF">BFC17_00150</name>
</gene>
<keyword evidence="2" id="KW-0121">Carboxypeptidase</keyword>
<dbReference type="Gene3D" id="3.30.1380.10">
    <property type="match status" value="1"/>
</dbReference>
<dbReference type="Pfam" id="PF02557">
    <property type="entry name" value="VanY"/>
    <property type="match status" value="1"/>
</dbReference>
<dbReference type="InterPro" id="IPR009045">
    <property type="entry name" value="Zn_M74/Hedgehog-like"/>
</dbReference>
<dbReference type="PANTHER" id="PTHR34385:SF1">
    <property type="entry name" value="PEPTIDOGLYCAN L-ALANYL-D-GLUTAMATE ENDOPEPTIDASE CWLK"/>
    <property type="match status" value="1"/>
</dbReference>
<dbReference type="PANTHER" id="PTHR34385">
    <property type="entry name" value="D-ALANYL-D-ALANINE CARBOXYPEPTIDASE"/>
    <property type="match status" value="1"/>
</dbReference>
<feature type="domain" description="D-alanyl-D-alanine carboxypeptidase-like core" evidence="1">
    <location>
        <begin position="22"/>
        <end position="176"/>
    </location>
</feature>
<evidence type="ECO:0000313" key="3">
    <source>
        <dbReference type="Proteomes" id="UP000176037"/>
    </source>
</evidence>
<dbReference type="AlphaFoldDB" id="A0A1E8FK60"/>
<accession>A0A1E8FK60</accession>
<proteinExistence type="predicted"/>
<dbReference type="RefSeq" id="WP_070174438.1">
    <property type="nucleotide sequence ID" value="NZ_BMJR01000004.1"/>
</dbReference>
<dbReference type="InterPro" id="IPR052179">
    <property type="entry name" value="DD-CPase-like"/>
</dbReference>
<sequence length="227" mass="25373">MNLAQAWLGRDDSALIAVGESHRLLPDVAAAFSAMQTQAQADGQDLQLVSSYRSFERQLAIWNRKWRGELPLYNHRGERVDSARLTAEERVYTILIWSALPGGSRHHWGSDLDVYDKASVDAAGGEFDLVDAEYRPGGPCYALAQWLNKHLDSFGFSRPFLQDKGGVATELWHLSHTVSAAEFEKFRSQQALSDCLNASQMEGKQTVLAMLDELYPRFVLNLGAQET</sequence>
<dbReference type="Proteomes" id="UP000176037">
    <property type="component" value="Unassembled WGS sequence"/>
</dbReference>
<evidence type="ECO:0000313" key="2">
    <source>
        <dbReference type="EMBL" id="OFI36327.1"/>
    </source>
</evidence>
<dbReference type="CDD" id="cd14847">
    <property type="entry name" value="DD-carboxypeptidase_like"/>
    <property type="match status" value="1"/>
</dbReference>
<protein>
    <submittedName>
        <fullName evidence="2">D-alanyl-D-alanine carboxypeptidase</fullName>
    </submittedName>
</protein>
<evidence type="ECO:0000259" key="1">
    <source>
        <dbReference type="Pfam" id="PF02557"/>
    </source>
</evidence>
<dbReference type="EMBL" id="MJIC01000001">
    <property type="protein sequence ID" value="OFI36327.1"/>
    <property type="molecule type" value="Genomic_DNA"/>
</dbReference>
<dbReference type="GO" id="GO:0004180">
    <property type="term" value="F:carboxypeptidase activity"/>
    <property type="evidence" value="ECO:0007669"/>
    <property type="project" value="UniProtKB-KW"/>
</dbReference>
<comment type="caution">
    <text evidence="2">The sequence shown here is derived from an EMBL/GenBank/DDBJ whole genome shotgun (WGS) entry which is preliminary data.</text>
</comment>